<proteinExistence type="predicted"/>
<gene>
    <name evidence="1" type="ORF">H2198_004959</name>
</gene>
<evidence type="ECO:0000313" key="2">
    <source>
        <dbReference type="Proteomes" id="UP001172386"/>
    </source>
</evidence>
<accession>A0ACC3A6X5</accession>
<evidence type="ECO:0000313" key="1">
    <source>
        <dbReference type="EMBL" id="KAJ9656381.1"/>
    </source>
</evidence>
<keyword evidence="2" id="KW-1185">Reference proteome</keyword>
<reference evidence="1" key="1">
    <citation type="submission" date="2022-10" db="EMBL/GenBank/DDBJ databases">
        <title>Culturing micro-colonial fungi from biological soil crusts in the Mojave desert and describing Neophaeococcomyces mojavensis, and introducing the new genera and species Taxawa tesnikishii.</title>
        <authorList>
            <person name="Kurbessoian T."/>
            <person name="Stajich J.E."/>
        </authorList>
    </citation>
    <scope>NUCLEOTIDE SEQUENCE</scope>
    <source>
        <strain evidence="1">JES_112</strain>
    </source>
</reference>
<dbReference type="EMBL" id="JAPDRQ010000078">
    <property type="protein sequence ID" value="KAJ9656381.1"/>
    <property type="molecule type" value="Genomic_DNA"/>
</dbReference>
<sequence length="407" mass="46045">MSKIRPYKINVPEAKIARLKQKLAVTDLPLQIEGLPAWQQGVPLSEAKRMLDYWLNDYDWRKTEAELNNNLPQFTTDITVDGFDTYTVHFVHQESKVKDAIPLLFLHGWPGNFTEVQKILPLLVSGNGKDTPAFHVVAPSLINFGFSDRCAKPGFNLTAHSEACHKLMQRLGYEKYIIQGGDLGSFVARVMVQLYPDSIGGHLLNCAAPRKPTAEQDPELHKRLQETELTDEEKEGVKRGAEFEKEGMGYHRLQATKPRTIGFSMADSPIGLMTWILEKLHDWSDAYPWTEDEILQWVCIYYFSTPGPNATQQIYYEATHVPDQKPGTNYSPVPLGRSRFPGELVEAPKLWHETLGPLVFWSVHETGGHYAAWEKPDELVQDLRRMFGRDGPCAGCCGGSRNGYVDE</sequence>
<name>A0ACC3A6X5_9EURO</name>
<dbReference type="Proteomes" id="UP001172386">
    <property type="component" value="Unassembled WGS sequence"/>
</dbReference>
<organism evidence="1 2">
    <name type="scientific">Neophaeococcomyces mojaviensis</name>
    <dbReference type="NCBI Taxonomy" id="3383035"/>
    <lineage>
        <taxon>Eukaryota</taxon>
        <taxon>Fungi</taxon>
        <taxon>Dikarya</taxon>
        <taxon>Ascomycota</taxon>
        <taxon>Pezizomycotina</taxon>
        <taxon>Eurotiomycetes</taxon>
        <taxon>Chaetothyriomycetidae</taxon>
        <taxon>Chaetothyriales</taxon>
        <taxon>Chaetothyriales incertae sedis</taxon>
        <taxon>Neophaeococcomyces</taxon>
    </lineage>
</organism>
<protein>
    <submittedName>
        <fullName evidence="1">Uncharacterized protein</fullName>
    </submittedName>
</protein>
<comment type="caution">
    <text evidence="1">The sequence shown here is derived from an EMBL/GenBank/DDBJ whole genome shotgun (WGS) entry which is preliminary data.</text>
</comment>